<organism evidence="2 3">
    <name type="scientific">Kuraishia capsulata CBS 1993</name>
    <dbReference type="NCBI Taxonomy" id="1382522"/>
    <lineage>
        <taxon>Eukaryota</taxon>
        <taxon>Fungi</taxon>
        <taxon>Dikarya</taxon>
        <taxon>Ascomycota</taxon>
        <taxon>Saccharomycotina</taxon>
        <taxon>Pichiomycetes</taxon>
        <taxon>Pichiales</taxon>
        <taxon>Pichiaceae</taxon>
        <taxon>Kuraishia</taxon>
    </lineage>
</organism>
<dbReference type="OrthoDB" id="5865767at2759"/>
<evidence type="ECO:0000256" key="1">
    <source>
        <dbReference type="SAM" id="MobiDB-lite"/>
    </source>
</evidence>
<sequence>MHSNSTKSARSARSDSIGSYLFEDHSRSSTRSTQRERSNSSPLARSIADQDVRDRSQSESDMMYYLQSSPQTPPSYLSLPPGGCPHYPVFANPREGNESLPSYSPTVYKLAILPRKQEWLSPYEAAPQRQWKDVIVELNSTQLNIYAVEPSDPKDTKKSKPLMGEESPSSDYKSCKRYSVYNSAFTGEVDLQNLLNFKSNHMVGTATLLKPYSLQHAKLGVAVDYKKRKHTLRLRCETEQFLLQFGGIQEMVDWYFSLAIGIDNSLDLSAREMPRYRTVPRRRRLRNTADMELLLRRHRHYSPQEVANLFRARRGSAPELRLGVKSTLSLLKSKFSSSSSSSRRQSSDSLASLVEVQTPPSPAPEEVITSLDLLILDDDDIVDDDRTSDMGASVAVSRDSIDVDLDDLEVELDDLDDEESIVDSESAPVVRSTPTNSSSCSTPSSNHSNTTTFDYVPSRASSETSHSSALSEKWTPRYDDLPSSKKMLRDAIRCMQVLMANDRWSGRKLVKDFTSFSSRGDSTAIPYHHSEFRPLQEFVVSPQGLIPCNQSL</sequence>
<proteinExistence type="predicted"/>
<feature type="region of interest" description="Disordered" evidence="1">
    <location>
        <begin position="1"/>
        <end position="59"/>
    </location>
</feature>
<feature type="compositionally biased region" description="Basic and acidic residues" evidence="1">
    <location>
        <begin position="48"/>
        <end position="58"/>
    </location>
</feature>
<dbReference type="RefSeq" id="XP_022458962.1">
    <property type="nucleotide sequence ID" value="XM_022603236.1"/>
</dbReference>
<feature type="compositionally biased region" description="Low complexity" evidence="1">
    <location>
        <begin position="337"/>
        <end position="353"/>
    </location>
</feature>
<reference evidence="2" key="2">
    <citation type="submission" date="2014-02" db="EMBL/GenBank/DDBJ databases">
        <title>Complete DNA sequence of /Kuraishia capsulata/ illustrates novel genomic features among budding yeasts (/Saccharomycotina/).</title>
        <authorList>
            <person name="Morales L."/>
            <person name="Noel B."/>
            <person name="Porcel B."/>
            <person name="Marcet-Houben M."/>
            <person name="Hullo M-F."/>
            <person name="Sacerdot C."/>
            <person name="Tekaia F."/>
            <person name="Leh-Louis V."/>
            <person name="Despons L."/>
            <person name="Khanna V."/>
            <person name="Aury J-M."/>
            <person name="Barbe V."/>
            <person name="Couloux A."/>
            <person name="Labadie K."/>
            <person name="Pelletier E."/>
            <person name="Souciet J-L."/>
            <person name="Boekhout T."/>
            <person name="Gabaldon T."/>
            <person name="Wincker P."/>
            <person name="Dujon B."/>
        </authorList>
    </citation>
    <scope>NUCLEOTIDE SEQUENCE</scope>
    <source>
        <strain evidence="2">CBS 1993</strain>
    </source>
</reference>
<dbReference type="SUPFAM" id="SSF50729">
    <property type="entry name" value="PH domain-like"/>
    <property type="match status" value="1"/>
</dbReference>
<gene>
    <name evidence="2" type="ORF">KUCA_T00002943001</name>
</gene>
<feature type="region of interest" description="Disordered" evidence="1">
    <location>
        <begin position="337"/>
        <end position="365"/>
    </location>
</feature>
<evidence type="ECO:0000313" key="2">
    <source>
        <dbReference type="EMBL" id="CDK26966.1"/>
    </source>
</evidence>
<feature type="compositionally biased region" description="Basic and acidic residues" evidence="1">
    <location>
        <begin position="22"/>
        <end position="38"/>
    </location>
</feature>
<reference evidence="2" key="1">
    <citation type="submission" date="2013-12" db="EMBL/GenBank/DDBJ databases">
        <authorList>
            <person name="Genoscope - CEA"/>
        </authorList>
    </citation>
    <scope>NUCLEOTIDE SEQUENCE</scope>
    <source>
        <strain evidence="2">CBS 1993</strain>
    </source>
</reference>
<keyword evidence="3" id="KW-1185">Reference proteome</keyword>
<dbReference type="PANTHER" id="PTHR37283">
    <property type="entry name" value="PH DOMAIN-CONTAINING PROTEIN YHR131C"/>
    <property type="match status" value="1"/>
</dbReference>
<evidence type="ECO:0008006" key="4">
    <source>
        <dbReference type="Google" id="ProtNLM"/>
    </source>
</evidence>
<dbReference type="EMBL" id="HG793127">
    <property type="protein sequence ID" value="CDK26966.1"/>
    <property type="molecule type" value="Genomic_DNA"/>
</dbReference>
<dbReference type="Gene3D" id="2.30.29.30">
    <property type="entry name" value="Pleckstrin-homology domain (PH domain)/Phosphotyrosine-binding domain (PTB)"/>
    <property type="match status" value="1"/>
</dbReference>
<dbReference type="GeneID" id="34520350"/>
<protein>
    <recommendedName>
        <fullName evidence="4">PH domain-containing protein</fullName>
    </recommendedName>
</protein>
<dbReference type="PANTHER" id="PTHR37283:SF1">
    <property type="entry name" value="PH DOMAIN-CONTAINING PROTEIN YHR131C"/>
    <property type="match status" value="1"/>
</dbReference>
<evidence type="ECO:0000313" key="3">
    <source>
        <dbReference type="Proteomes" id="UP000019384"/>
    </source>
</evidence>
<accession>W6MKP2</accession>
<dbReference type="Proteomes" id="UP000019384">
    <property type="component" value="Unassembled WGS sequence"/>
</dbReference>
<dbReference type="STRING" id="1382522.W6MKP2"/>
<feature type="compositionally biased region" description="Low complexity" evidence="1">
    <location>
        <begin position="432"/>
        <end position="472"/>
    </location>
</feature>
<feature type="region of interest" description="Disordered" evidence="1">
    <location>
        <begin position="414"/>
        <end position="472"/>
    </location>
</feature>
<name>W6MKP2_9ASCO</name>
<dbReference type="HOGENOM" id="CLU_416253_0_0_1"/>
<dbReference type="InterPro" id="IPR011993">
    <property type="entry name" value="PH-like_dom_sf"/>
</dbReference>
<dbReference type="AlphaFoldDB" id="W6MKP2"/>
<feature type="compositionally biased region" description="Polar residues" evidence="1">
    <location>
        <begin position="1"/>
        <end position="17"/>
    </location>
</feature>